<evidence type="ECO:0008006" key="3">
    <source>
        <dbReference type="Google" id="ProtNLM"/>
    </source>
</evidence>
<dbReference type="OrthoDB" id="164329at2"/>
<sequence>MMSMTKIDKEKQIVELMIKIYCRKKHNHKEGLCEECTELKQYAHMRLSNCKFGEKKSTCGKCTIHCYKKDMREKIKKVMKFSGPRLIIYNPVAVIKHLFY</sequence>
<comment type="caution">
    <text evidence="1">The sequence shown here is derived from an EMBL/GenBank/DDBJ whole genome shotgun (WGS) entry which is preliminary data.</text>
</comment>
<dbReference type="InterPro" id="IPR020483">
    <property type="entry name" value="Uncharacterised_YgbA"/>
</dbReference>
<organism evidence="1 2">
    <name type="scientific">Clostridium novyi A str. 4552</name>
    <dbReference type="NCBI Taxonomy" id="1444289"/>
    <lineage>
        <taxon>Bacteria</taxon>
        <taxon>Bacillati</taxon>
        <taxon>Bacillota</taxon>
        <taxon>Clostridia</taxon>
        <taxon>Eubacteriales</taxon>
        <taxon>Clostridiaceae</taxon>
        <taxon>Clostridium</taxon>
    </lineage>
</organism>
<evidence type="ECO:0000313" key="1">
    <source>
        <dbReference type="EMBL" id="KGM95513.1"/>
    </source>
</evidence>
<gene>
    <name evidence="1" type="ORF">Z968_08905</name>
</gene>
<accession>A0A0A0I4E0</accession>
<dbReference type="AlphaFoldDB" id="A0A0A0I4E0"/>
<evidence type="ECO:0000313" key="2">
    <source>
        <dbReference type="Proteomes" id="UP000030012"/>
    </source>
</evidence>
<reference evidence="1 2" key="1">
    <citation type="submission" date="2014-01" db="EMBL/GenBank/DDBJ databases">
        <title>Plasmidome dynamics in the species complex Clostridium novyi sensu lato converts strains of independent lineages into distinctly different pathogens.</title>
        <authorList>
            <person name="Skarin H."/>
            <person name="Segerman B."/>
        </authorList>
    </citation>
    <scope>NUCLEOTIDE SEQUENCE [LARGE SCALE GENOMIC DNA]</scope>
    <source>
        <strain evidence="1 2">4552</strain>
    </source>
</reference>
<dbReference type="NCBIfam" id="NF007714">
    <property type="entry name" value="PRK10410.1-2"/>
    <property type="match status" value="1"/>
</dbReference>
<proteinExistence type="predicted"/>
<dbReference type="Pfam" id="PF11756">
    <property type="entry name" value="YgbA_NO"/>
    <property type="match status" value="1"/>
</dbReference>
<protein>
    <recommendedName>
        <fullName evidence="3">Nitrous oxide regulator</fullName>
    </recommendedName>
</protein>
<dbReference type="EMBL" id="JENJ01000038">
    <property type="protein sequence ID" value="KGM95513.1"/>
    <property type="molecule type" value="Genomic_DNA"/>
</dbReference>
<name>A0A0A0I4E0_CLONO</name>
<dbReference type="Proteomes" id="UP000030012">
    <property type="component" value="Unassembled WGS sequence"/>
</dbReference>